<organism evidence="2 3">
    <name type="scientific">Leptotrombidium deliense</name>
    <dbReference type="NCBI Taxonomy" id="299467"/>
    <lineage>
        <taxon>Eukaryota</taxon>
        <taxon>Metazoa</taxon>
        <taxon>Ecdysozoa</taxon>
        <taxon>Arthropoda</taxon>
        <taxon>Chelicerata</taxon>
        <taxon>Arachnida</taxon>
        <taxon>Acari</taxon>
        <taxon>Acariformes</taxon>
        <taxon>Trombidiformes</taxon>
        <taxon>Prostigmata</taxon>
        <taxon>Anystina</taxon>
        <taxon>Parasitengona</taxon>
        <taxon>Trombiculoidea</taxon>
        <taxon>Trombiculidae</taxon>
        <taxon>Leptotrombidium</taxon>
    </lineage>
</organism>
<comment type="caution">
    <text evidence="2">The sequence shown here is derived from an EMBL/GenBank/DDBJ whole genome shotgun (WGS) entry which is preliminary data.</text>
</comment>
<evidence type="ECO:0000259" key="1">
    <source>
        <dbReference type="Pfam" id="PF00079"/>
    </source>
</evidence>
<protein>
    <recommendedName>
        <fullName evidence="1">Serpin domain-containing protein</fullName>
    </recommendedName>
</protein>
<dbReference type="AlphaFoldDB" id="A0A443RYP7"/>
<evidence type="ECO:0000313" key="3">
    <source>
        <dbReference type="Proteomes" id="UP000288716"/>
    </source>
</evidence>
<dbReference type="Proteomes" id="UP000288716">
    <property type="component" value="Unassembled WGS sequence"/>
</dbReference>
<dbReference type="Pfam" id="PF00079">
    <property type="entry name" value="Serpin"/>
    <property type="match status" value="1"/>
</dbReference>
<proteinExistence type="predicted"/>
<dbReference type="InterPro" id="IPR036186">
    <property type="entry name" value="Serpin_sf"/>
</dbReference>
<dbReference type="OrthoDB" id="6488090at2759"/>
<keyword evidence="3" id="KW-1185">Reference proteome</keyword>
<dbReference type="EMBL" id="NCKV01018347">
    <property type="protein sequence ID" value="RWS20315.1"/>
    <property type="molecule type" value="Genomic_DNA"/>
</dbReference>
<name>A0A443RYP7_9ACAR</name>
<reference evidence="2 3" key="1">
    <citation type="journal article" date="2018" name="Gigascience">
        <title>Genomes of trombidid mites reveal novel predicted allergens and laterally-transferred genes associated with secondary metabolism.</title>
        <authorList>
            <person name="Dong X."/>
            <person name="Chaisiri K."/>
            <person name="Xia D."/>
            <person name="Armstrong S.D."/>
            <person name="Fang Y."/>
            <person name="Donnelly M.J."/>
            <person name="Kadowaki T."/>
            <person name="McGarry J.W."/>
            <person name="Darby A.C."/>
            <person name="Makepeace B.L."/>
        </authorList>
    </citation>
    <scope>NUCLEOTIDE SEQUENCE [LARGE SCALE GENOMIC DNA]</scope>
    <source>
        <strain evidence="2">UoL-UT</strain>
    </source>
</reference>
<evidence type="ECO:0000313" key="2">
    <source>
        <dbReference type="EMBL" id="RWS20315.1"/>
    </source>
</evidence>
<dbReference type="InterPro" id="IPR042185">
    <property type="entry name" value="Serpin_sf_2"/>
</dbReference>
<feature type="domain" description="Serpin" evidence="1">
    <location>
        <begin position="1"/>
        <end position="64"/>
    </location>
</feature>
<feature type="non-terminal residue" evidence="2">
    <location>
        <position position="70"/>
    </location>
</feature>
<dbReference type="InterPro" id="IPR023796">
    <property type="entry name" value="Serpin_dom"/>
</dbReference>
<sequence length="70" mass="8364">MTRTDYYKYYHCNIHNVSIVELAYKGDFSMFVMLPDEKYGLSKMIEEWPKNKLSDFIIEMNNSNGTKEKL</sequence>
<accession>A0A443RYP7</accession>
<gene>
    <name evidence="2" type="ORF">B4U80_14294</name>
</gene>
<dbReference type="SUPFAM" id="SSF56574">
    <property type="entry name" value="Serpins"/>
    <property type="match status" value="1"/>
</dbReference>
<dbReference type="Gene3D" id="2.30.39.10">
    <property type="entry name" value="Alpha-1-antitrypsin, domain 1"/>
    <property type="match status" value="1"/>
</dbReference>
<dbReference type="VEuPathDB" id="VectorBase:LDEU011725"/>